<dbReference type="AlphaFoldDB" id="A0A2G1MEG1"/>
<dbReference type="SUPFAM" id="SSF52172">
    <property type="entry name" value="CheY-like"/>
    <property type="match status" value="1"/>
</dbReference>
<dbReference type="InterPro" id="IPR011006">
    <property type="entry name" value="CheY-like_superfamily"/>
</dbReference>
<evidence type="ECO:0000313" key="3">
    <source>
        <dbReference type="EMBL" id="PHP27087.1"/>
    </source>
</evidence>
<dbReference type="RefSeq" id="WP_099277860.1">
    <property type="nucleotide sequence ID" value="NZ_KZ304964.1"/>
</dbReference>
<evidence type="ECO:0000256" key="1">
    <source>
        <dbReference type="PROSITE-ProRule" id="PRU00169"/>
    </source>
</evidence>
<gene>
    <name evidence="3" type="ORF">CJ301_13210</name>
</gene>
<name>A0A2G1MEG1_9RHOB</name>
<keyword evidence="1" id="KW-0597">Phosphoprotein</keyword>
<dbReference type="PROSITE" id="PS50110">
    <property type="entry name" value="RESPONSE_REGULATORY"/>
    <property type="match status" value="1"/>
</dbReference>
<comment type="caution">
    <text evidence="3">The sequence shown here is derived from an EMBL/GenBank/DDBJ whole genome shotgun (WGS) entry which is preliminary data.</text>
</comment>
<accession>A0A2G1MEG1</accession>
<proteinExistence type="predicted"/>
<feature type="modified residue" description="4-aspartylphosphate" evidence="1">
    <location>
        <position position="56"/>
    </location>
</feature>
<sequence>MADSLRIVLIEPDPERARLIIEALQETGSHRVQVLAGDAGLAAGIAAADPDLVLIDIADPSRDTLEELALASGPLERPVAMFVDRSNAPLTRAGLAPNAGPLP</sequence>
<evidence type="ECO:0000259" key="2">
    <source>
        <dbReference type="PROSITE" id="PS50110"/>
    </source>
</evidence>
<protein>
    <recommendedName>
        <fullName evidence="2">Response regulatory domain-containing protein</fullName>
    </recommendedName>
</protein>
<dbReference type="GO" id="GO:0000160">
    <property type="term" value="P:phosphorelay signal transduction system"/>
    <property type="evidence" value="ECO:0007669"/>
    <property type="project" value="InterPro"/>
</dbReference>
<dbReference type="OrthoDB" id="9795002at2"/>
<keyword evidence="4" id="KW-1185">Reference proteome</keyword>
<dbReference type="Gene3D" id="3.40.50.2300">
    <property type="match status" value="1"/>
</dbReference>
<evidence type="ECO:0000313" key="4">
    <source>
        <dbReference type="Proteomes" id="UP000221860"/>
    </source>
</evidence>
<dbReference type="EMBL" id="NQWH01000021">
    <property type="protein sequence ID" value="PHP27087.1"/>
    <property type="molecule type" value="Genomic_DNA"/>
</dbReference>
<reference evidence="3 4" key="1">
    <citation type="submission" date="2017-08" db="EMBL/GenBank/DDBJ databases">
        <title>Draft Genome Sequence of Loktanella cinnabarina Strain XM1, Isolated from Coastal Surface Water.</title>
        <authorList>
            <person name="Ma R."/>
            <person name="Wang J."/>
            <person name="Wang Q."/>
            <person name="Ma Z."/>
            <person name="Li J."/>
            <person name="Chen L."/>
        </authorList>
    </citation>
    <scope>NUCLEOTIDE SEQUENCE [LARGE SCALE GENOMIC DNA]</scope>
    <source>
        <strain evidence="3 4">XM1</strain>
    </source>
</reference>
<dbReference type="InterPro" id="IPR001789">
    <property type="entry name" value="Sig_transdc_resp-reg_receiver"/>
</dbReference>
<dbReference type="Proteomes" id="UP000221860">
    <property type="component" value="Unassembled WGS sequence"/>
</dbReference>
<feature type="domain" description="Response regulatory" evidence="2">
    <location>
        <begin position="6"/>
        <end position="103"/>
    </location>
</feature>
<organism evidence="3 4">
    <name type="scientific">Limimaricola cinnabarinus</name>
    <dbReference type="NCBI Taxonomy" id="1125964"/>
    <lineage>
        <taxon>Bacteria</taxon>
        <taxon>Pseudomonadati</taxon>
        <taxon>Pseudomonadota</taxon>
        <taxon>Alphaproteobacteria</taxon>
        <taxon>Rhodobacterales</taxon>
        <taxon>Paracoccaceae</taxon>
        <taxon>Limimaricola</taxon>
    </lineage>
</organism>